<protein>
    <submittedName>
        <fullName evidence="2">Uncharacterized protein</fullName>
    </submittedName>
</protein>
<evidence type="ECO:0000256" key="1">
    <source>
        <dbReference type="SAM" id="MobiDB-lite"/>
    </source>
</evidence>
<sequence length="329" mass="37327">MISHKIDKYLKKLNKPNLTKDANDLYFYKLKQYLVQKGGDGRTDTTAITDTTATIPKPPAATPVATPAAPAAPATPKAPAAPTVSITIPTREKKPAEKWDELAERYRYNGDYIFFVWQQPCNGYKPSDFTLPFLLDYLPNITNVGLAPSYGEEKNKKANDGEQQLAVNVLTKYAYTGAGWKPSMTNDEMKKRYRVDKVIGGIIDIYRVPFRSALDLKSYTKQENVFTPAQKQHLRVIQLSELTLDAFIRKQTTRDARWKPVNKADEWFKVHGLTDITKTVPFVESRGSLYGQLDRYSKKLSHADQAKIALGIKQDKILLPIFYVFEIEK</sequence>
<evidence type="ECO:0000313" key="2">
    <source>
        <dbReference type="EMBL" id="AYV80834.1"/>
    </source>
</evidence>
<accession>A0A3G5A2V0</accession>
<organism evidence="2">
    <name type="scientific">Harvfovirus sp</name>
    <dbReference type="NCBI Taxonomy" id="2487768"/>
    <lineage>
        <taxon>Viruses</taxon>
        <taxon>Varidnaviria</taxon>
        <taxon>Bamfordvirae</taxon>
        <taxon>Nucleocytoviricota</taxon>
        <taxon>Megaviricetes</taxon>
        <taxon>Imitervirales</taxon>
        <taxon>Mimiviridae</taxon>
        <taxon>Klosneuvirinae</taxon>
    </lineage>
</organism>
<feature type="compositionally biased region" description="Low complexity" evidence="1">
    <location>
        <begin position="44"/>
        <end position="55"/>
    </location>
</feature>
<feature type="region of interest" description="Disordered" evidence="1">
    <location>
        <begin position="38"/>
        <end position="82"/>
    </location>
</feature>
<dbReference type="EMBL" id="MK072249">
    <property type="protein sequence ID" value="AYV80834.1"/>
    <property type="molecule type" value="Genomic_DNA"/>
</dbReference>
<feature type="compositionally biased region" description="Low complexity" evidence="1">
    <location>
        <begin position="62"/>
        <end position="82"/>
    </location>
</feature>
<gene>
    <name evidence="2" type="ORF">Harvfovirus7_31</name>
</gene>
<name>A0A3G5A2V0_9VIRU</name>
<proteinExistence type="predicted"/>
<reference evidence="2" key="1">
    <citation type="submission" date="2018-10" db="EMBL/GenBank/DDBJ databases">
        <title>Hidden diversity of soil giant viruses.</title>
        <authorList>
            <person name="Schulz F."/>
            <person name="Alteio L."/>
            <person name="Goudeau D."/>
            <person name="Ryan E.M."/>
            <person name="Malmstrom R.R."/>
            <person name="Blanchard J."/>
            <person name="Woyke T."/>
        </authorList>
    </citation>
    <scope>NUCLEOTIDE SEQUENCE</scope>
    <source>
        <strain evidence="2">HAV1</strain>
    </source>
</reference>